<protein>
    <submittedName>
        <fullName evidence="2">Uncharacterized protein</fullName>
    </submittedName>
</protein>
<feature type="region of interest" description="Disordered" evidence="1">
    <location>
        <begin position="39"/>
        <end position="62"/>
    </location>
</feature>
<dbReference type="KEGG" id="sgz:C0216_21895"/>
<name>A0A344U4D2_9ACTN</name>
<organism evidence="2 3">
    <name type="scientific">Streptomyces globosus</name>
    <dbReference type="NCBI Taxonomy" id="68209"/>
    <lineage>
        <taxon>Bacteria</taxon>
        <taxon>Bacillati</taxon>
        <taxon>Actinomycetota</taxon>
        <taxon>Actinomycetes</taxon>
        <taxon>Kitasatosporales</taxon>
        <taxon>Streptomycetaceae</taxon>
        <taxon>Streptomyces</taxon>
    </lineage>
</organism>
<keyword evidence="3" id="KW-1185">Reference proteome</keyword>
<dbReference type="Proteomes" id="UP000252004">
    <property type="component" value="Chromosome"/>
</dbReference>
<evidence type="ECO:0000313" key="3">
    <source>
        <dbReference type="Proteomes" id="UP000252004"/>
    </source>
</evidence>
<sequence>MPVGREGAGRLPLTLAKVVRDRQEPTGIVSRVDEARMEKIPAGHDPFRPKARPRAAISRSGV</sequence>
<accession>A0A344U4D2</accession>
<dbReference type="OrthoDB" id="3296350at2"/>
<dbReference type="EMBL" id="CP030862">
    <property type="protein sequence ID" value="AXE25753.1"/>
    <property type="molecule type" value="Genomic_DNA"/>
</dbReference>
<dbReference type="AlphaFoldDB" id="A0A344U4D2"/>
<evidence type="ECO:0000313" key="2">
    <source>
        <dbReference type="EMBL" id="AXE25753.1"/>
    </source>
</evidence>
<proteinExistence type="predicted"/>
<dbReference type="RefSeq" id="WP_114056932.1">
    <property type="nucleotide sequence ID" value="NZ_CP030862.1"/>
</dbReference>
<gene>
    <name evidence="2" type="ORF">C0216_21895</name>
</gene>
<feature type="compositionally biased region" description="Basic and acidic residues" evidence="1">
    <location>
        <begin position="39"/>
        <end position="48"/>
    </location>
</feature>
<reference evidence="2 3" key="1">
    <citation type="submission" date="2018-01" db="EMBL/GenBank/DDBJ databases">
        <title>Draft genome Sequence of streptomyces globosus LZH-48.</title>
        <authorList>
            <person name="Ran K."/>
            <person name="Li Z."/>
            <person name="Wei S."/>
            <person name="Dong R."/>
        </authorList>
    </citation>
    <scope>NUCLEOTIDE SEQUENCE [LARGE SCALE GENOMIC DNA]</scope>
    <source>
        <strain evidence="2 3">LZH-48</strain>
    </source>
</reference>
<evidence type="ECO:0000256" key="1">
    <source>
        <dbReference type="SAM" id="MobiDB-lite"/>
    </source>
</evidence>